<proteinExistence type="inferred from homology"/>
<feature type="transmembrane region" description="Helical" evidence="9">
    <location>
        <begin position="176"/>
        <end position="198"/>
    </location>
</feature>
<dbReference type="EMBL" id="HBGX01000547">
    <property type="protein sequence ID" value="CAD9550490.1"/>
    <property type="molecule type" value="Transcribed_RNA"/>
</dbReference>
<name>A0A7S2JKH1_9EUKA</name>
<feature type="transmembrane region" description="Helical" evidence="9">
    <location>
        <begin position="290"/>
        <end position="308"/>
    </location>
</feature>
<keyword evidence="4 9" id="KW-0812">Transmembrane</keyword>
<dbReference type="InterPro" id="IPR004667">
    <property type="entry name" value="ADP_ATP_car_bac_type"/>
</dbReference>
<keyword evidence="3 9" id="KW-0813">Transport</keyword>
<evidence type="ECO:0000256" key="3">
    <source>
        <dbReference type="ARBA" id="ARBA00022448"/>
    </source>
</evidence>
<evidence type="ECO:0000256" key="5">
    <source>
        <dbReference type="ARBA" id="ARBA00022741"/>
    </source>
</evidence>
<reference evidence="11" key="1">
    <citation type="submission" date="2021-01" db="EMBL/GenBank/DDBJ databases">
        <authorList>
            <person name="Corre E."/>
            <person name="Pelletier E."/>
            <person name="Niang G."/>
            <person name="Scheremetjew M."/>
            <person name="Finn R."/>
            <person name="Kale V."/>
            <person name="Holt S."/>
            <person name="Cochrane G."/>
            <person name="Meng A."/>
            <person name="Brown T."/>
            <person name="Cohen L."/>
        </authorList>
    </citation>
    <scope>NUCLEOTIDE SEQUENCE</scope>
    <source>
        <strain evidence="11">SAG4.97</strain>
    </source>
</reference>
<protein>
    <recommendedName>
        <fullName evidence="9">ADP,ATP carrier protein</fullName>
    </recommendedName>
</protein>
<feature type="transmembrane region" description="Helical" evidence="9">
    <location>
        <begin position="567"/>
        <end position="586"/>
    </location>
</feature>
<dbReference type="PANTHER" id="PTHR31187">
    <property type="match status" value="1"/>
</dbReference>
<dbReference type="PANTHER" id="PTHR31187:SF1">
    <property type="entry name" value="ADP,ATP CARRIER PROTEIN 1"/>
    <property type="match status" value="1"/>
</dbReference>
<sequence length="941" mass="102032">MIKRLEVNAKPDVRTRSEVASRSTISGAFLPSPALGASSRALHRVHGSVAGSSIDVSCPSGSTTYTAADLQASRRQMKSSLRHASIFADRTTNEVPTDTTLSFSKLSSRTSCHILNLGRRSFLGSPRSSFFARTASAVFHSSHAAGLDQLQGSSCVCEAQESCASTSANLRTGSPLLNSLLTNCTNISAGLASLLVVLRKKMNSCRQQSALLSQPVLHQSISVPFRRTSAGFSLKWLSRQVRVIWRKYKLRKVMPMLAMFLLILFGYNVLRDIKDALIVTAAGSGAETIPFLKTWVVVPAAAAVMVLYTKLSDKLDRESLFYASISPFLAFFSLFAFVMYPLRSYLHPHALAETLRAVLPLGFGGPIAIFEYWTYSLFYVMAELWGSVVLTMGFWTFANEITHVDEASSLYPVLGIAGNVPALFFSGGIVKYFSKLRQTLPPGVDKWGLTLKYLMGLVVLAGLAVCGIFYWMNRNVVPASMNAHRQEESAATLSQPNATAEKKEKKKKTMTFMDGVRFLAGSSYLRNLAVLVVCYGVSINLVEIMWKAKAKEAFPNPSDYSAFMGDVSMMTGVGTLATMAISHPVLTKLGWGAGAVTTPLVMLASGAAFLSLILFPGYFGGVAVAMKTSPLLLAVWIGTVQQIFGKAAKYTLFDPTKEMVYIALDKESKSKGKAAVDVMGHLVGKSGGAFLQQICLLACGSLAASAPSVSLVFLATIVAWLMAVNSLDIAVKPLFAKRDVETTHQQPAVIPVYASSSTKGSKSTVVPFSRSATRQHSASDKNIDAVRRALDKVYQRSNRVERAMETAAGQSADADVRRDAVVALLEASYAGERLLQSDSRNGQASSDPSRQSLSRAPRRWKRVHVNSKLTSARLNRYQVFSDDEMCVRCNASGLLVRQNFDNTLDSSKIRSLSSAFHTAICPVCRGTGKDWTAVSAFYCVG</sequence>
<feature type="transmembrane region" description="Helical" evidence="9">
    <location>
        <begin position="598"/>
        <end position="619"/>
    </location>
</feature>
<evidence type="ECO:0000256" key="9">
    <source>
        <dbReference type="RuleBase" id="RU363121"/>
    </source>
</evidence>
<keyword evidence="7 9" id="KW-1133">Transmembrane helix</keyword>
<feature type="transmembrane region" description="Helical" evidence="9">
    <location>
        <begin position="253"/>
        <end position="270"/>
    </location>
</feature>
<evidence type="ECO:0000256" key="2">
    <source>
        <dbReference type="ARBA" id="ARBA00007127"/>
    </source>
</evidence>
<evidence type="ECO:0000256" key="6">
    <source>
        <dbReference type="ARBA" id="ARBA00022840"/>
    </source>
</evidence>
<dbReference type="AlphaFoldDB" id="A0A7S2JKH1"/>
<dbReference type="NCBIfam" id="TIGR00769">
    <property type="entry name" value="AAA"/>
    <property type="match status" value="1"/>
</dbReference>
<keyword evidence="6 9" id="KW-0067">ATP-binding</keyword>
<evidence type="ECO:0000313" key="11">
    <source>
        <dbReference type="EMBL" id="CAD9550490.1"/>
    </source>
</evidence>
<dbReference type="GO" id="GO:0005524">
    <property type="term" value="F:ATP binding"/>
    <property type="evidence" value="ECO:0007669"/>
    <property type="project" value="UniProtKB-KW"/>
</dbReference>
<evidence type="ECO:0000256" key="1">
    <source>
        <dbReference type="ARBA" id="ARBA00004141"/>
    </source>
</evidence>
<evidence type="ECO:0000256" key="7">
    <source>
        <dbReference type="ARBA" id="ARBA00022989"/>
    </source>
</evidence>
<dbReference type="GO" id="GO:0005471">
    <property type="term" value="F:ATP:ADP antiporter activity"/>
    <property type="evidence" value="ECO:0007669"/>
    <property type="project" value="InterPro"/>
</dbReference>
<feature type="compositionally biased region" description="Polar residues" evidence="10">
    <location>
        <begin position="836"/>
        <end position="854"/>
    </location>
</feature>
<gene>
    <name evidence="11" type="ORF">CGLO1086_LOCUS256</name>
</gene>
<evidence type="ECO:0000256" key="10">
    <source>
        <dbReference type="SAM" id="MobiDB-lite"/>
    </source>
</evidence>
<dbReference type="GO" id="GO:0016020">
    <property type="term" value="C:membrane"/>
    <property type="evidence" value="ECO:0007669"/>
    <property type="project" value="UniProtKB-SubCell"/>
</dbReference>
<feature type="transmembrane region" description="Helical" evidence="9">
    <location>
        <begin position="410"/>
        <end position="433"/>
    </location>
</feature>
<feature type="transmembrane region" description="Helical" evidence="9">
    <location>
        <begin position="453"/>
        <end position="472"/>
    </location>
</feature>
<organism evidence="11">
    <name type="scientific">Cyanoptyche gloeocystis</name>
    <dbReference type="NCBI Taxonomy" id="77922"/>
    <lineage>
        <taxon>Eukaryota</taxon>
        <taxon>Glaucocystophyceae</taxon>
        <taxon>Glaucocystophyceae incertae sedis</taxon>
        <taxon>Cyanoptyche</taxon>
    </lineage>
</organism>
<feature type="region of interest" description="Disordered" evidence="10">
    <location>
        <begin position="836"/>
        <end position="858"/>
    </location>
</feature>
<comment type="similarity">
    <text evidence="2 9">Belongs to the ADP/ATP translocase tlc family.</text>
</comment>
<dbReference type="Pfam" id="PF03219">
    <property type="entry name" value="TLC"/>
    <property type="match status" value="1"/>
</dbReference>
<keyword evidence="5 9" id="KW-0547">Nucleotide-binding</keyword>
<feature type="transmembrane region" description="Helical" evidence="9">
    <location>
        <begin position="320"/>
        <end position="342"/>
    </location>
</feature>
<feature type="transmembrane region" description="Helical" evidence="9">
    <location>
        <begin position="377"/>
        <end position="398"/>
    </location>
</feature>
<accession>A0A7S2JKH1</accession>
<evidence type="ECO:0000256" key="8">
    <source>
        <dbReference type="ARBA" id="ARBA00023136"/>
    </source>
</evidence>
<feature type="transmembrane region" description="Helical" evidence="9">
    <location>
        <begin position="524"/>
        <end position="546"/>
    </location>
</feature>
<evidence type="ECO:0000256" key="4">
    <source>
        <dbReference type="ARBA" id="ARBA00022692"/>
    </source>
</evidence>
<feature type="transmembrane region" description="Helical" evidence="9">
    <location>
        <begin position="694"/>
        <end position="723"/>
    </location>
</feature>
<comment type="subcellular location">
    <subcellularLocation>
        <location evidence="1 9">Membrane</location>
        <topology evidence="1 9">Multi-pass membrane protein</topology>
    </subcellularLocation>
</comment>
<keyword evidence="8 9" id="KW-0472">Membrane</keyword>